<organism evidence="1 2">
    <name type="scientific">Pistacia integerrima</name>
    <dbReference type="NCBI Taxonomy" id="434235"/>
    <lineage>
        <taxon>Eukaryota</taxon>
        <taxon>Viridiplantae</taxon>
        <taxon>Streptophyta</taxon>
        <taxon>Embryophyta</taxon>
        <taxon>Tracheophyta</taxon>
        <taxon>Spermatophyta</taxon>
        <taxon>Magnoliopsida</taxon>
        <taxon>eudicotyledons</taxon>
        <taxon>Gunneridae</taxon>
        <taxon>Pentapetalae</taxon>
        <taxon>rosids</taxon>
        <taxon>malvids</taxon>
        <taxon>Sapindales</taxon>
        <taxon>Anacardiaceae</taxon>
        <taxon>Pistacia</taxon>
    </lineage>
</organism>
<sequence length="37" mass="4557">MEETEMVPVPPDELRRHRHDGNPWHCHGWRLHKKELC</sequence>
<evidence type="ECO:0000313" key="1">
    <source>
        <dbReference type="EMBL" id="KAJ0029896.1"/>
    </source>
</evidence>
<protein>
    <submittedName>
        <fullName evidence="1">Uncharacterized protein</fullName>
    </submittedName>
</protein>
<gene>
    <name evidence="1" type="ORF">Pint_13801</name>
</gene>
<dbReference type="Proteomes" id="UP001163603">
    <property type="component" value="Chromosome 8"/>
</dbReference>
<proteinExistence type="predicted"/>
<comment type="caution">
    <text evidence="1">The sequence shown here is derived from an EMBL/GenBank/DDBJ whole genome shotgun (WGS) entry which is preliminary data.</text>
</comment>
<accession>A0ACC0Y3Q0</accession>
<reference evidence="2" key="1">
    <citation type="journal article" date="2023" name="G3 (Bethesda)">
        <title>Genome assembly and association tests identify interacting loci associated with vigor, precocity, and sex in interspecific pistachio rootstocks.</title>
        <authorList>
            <person name="Palmer W."/>
            <person name="Jacygrad E."/>
            <person name="Sagayaradj S."/>
            <person name="Cavanaugh K."/>
            <person name="Han R."/>
            <person name="Bertier L."/>
            <person name="Beede B."/>
            <person name="Kafkas S."/>
            <person name="Golino D."/>
            <person name="Preece J."/>
            <person name="Michelmore R."/>
        </authorList>
    </citation>
    <scope>NUCLEOTIDE SEQUENCE [LARGE SCALE GENOMIC DNA]</scope>
</reference>
<evidence type="ECO:0000313" key="2">
    <source>
        <dbReference type="Proteomes" id="UP001163603"/>
    </source>
</evidence>
<dbReference type="EMBL" id="CM047743">
    <property type="protein sequence ID" value="KAJ0029896.1"/>
    <property type="molecule type" value="Genomic_DNA"/>
</dbReference>
<name>A0ACC0Y3Q0_9ROSI</name>
<keyword evidence="2" id="KW-1185">Reference proteome</keyword>